<reference evidence="3" key="2">
    <citation type="submission" date="2015-01" db="EMBL/GenBank/DDBJ databases">
        <title>Evolutionary Origins and Diversification of the Mycorrhizal Mutualists.</title>
        <authorList>
            <consortium name="DOE Joint Genome Institute"/>
            <consortium name="Mycorrhizal Genomics Consortium"/>
            <person name="Kohler A."/>
            <person name="Kuo A."/>
            <person name="Nagy L.G."/>
            <person name="Floudas D."/>
            <person name="Copeland A."/>
            <person name="Barry K.W."/>
            <person name="Cichocki N."/>
            <person name="Veneault-Fourrey C."/>
            <person name="LaButti K."/>
            <person name="Lindquist E.A."/>
            <person name="Lipzen A."/>
            <person name="Lundell T."/>
            <person name="Morin E."/>
            <person name="Murat C."/>
            <person name="Riley R."/>
            <person name="Ohm R."/>
            <person name="Sun H."/>
            <person name="Tunlid A."/>
            <person name="Henrissat B."/>
            <person name="Grigoriev I.V."/>
            <person name="Hibbett D.S."/>
            <person name="Martin F."/>
        </authorList>
    </citation>
    <scope>NUCLEOTIDE SEQUENCE [LARGE SCALE GENOMIC DNA]</scope>
    <source>
        <strain evidence="3">F 1598</strain>
    </source>
</reference>
<accession>A0A0C3BQE1</accession>
<evidence type="ECO:0000256" key="1">
    <source>
        <dbReference type="SAM" id="MobiDB-lite"/>
    </source>
</evidence>
<feature type="compositionally biased region" description="Acidic residues" evidence="1">
    <location>
        <begin position="69"/>
        <end position="84"/>
    </location>
</feature>
<feature type="region of interest" description="Disordered" evidence="1">
    <location>
        <begin position="54"/>
        <end position="92"/>
    </location>
</feature>
<gene>
    <name evidence="2" type="ORF">PILCRDRAFT_10366</name>
</gene>
<feature type="compositionally biased region" description="Basic and acidic residues" evidence="1">
    <location>
        <begin position="54"/>
        <end position="68"/>
    </location>
</feature>
<proteinExistence type="predicted"/>
<evidence type="ECO:0000313" key="3">
    <source>
        <dbReference type="Proteomes" id="UP000054166"/>
    </source>
</evidence>
<dbReference type="Proteomes" id="UP000054166">
    <property type="component" value="Unassembled WGS sequence"/>
</dbReference>
<organism evidence="2 3">
    <name type="scientific">Piloderma croceum (strain F 1598)</name>
    <dbReference type="NCBI Taxonomy" id="765440"/>
    <lineage>
        <taxon>Eukaryota</taxon>
        <taxon>Fungi</taxon>
        <taxon>Dikarya</taxon>
        <taxon>Basidiomycota</taxon>
        <taxon>Agaricomycotina</taxon>
        <taxon>Agaricomycetes</taxon>
        <taxon>Agaricomycetidae</taxon>
        <taxon>Atheliales</taxon>
        <taxon>Atheliaceae</taxon>
        <taxon>Piloderma</taxon>
    </lineage>
</organism>
<dbReference type="InParanoid" id="A0A0C3BQE1"/>
<name>A0A0C3BQE1_PILCF</name>
<sequence length="154" mass="17610">MSLDSVPDVHLLLTRAQITISVWVPDVCDNEEDRTICEDVRIISRDITDRMSRILGNEDGHDDYRREDDNEDESVESSDEEEASDTPATKARRLTDKQLQIICRACDMNSVLPEEFIDMINDGDSGSRQRCEDRAFGRLYRGYETASSVPQLFC</sequence>
<reference evidence="2 3" key="1">
    <citation type="submission" date="2014-04" db="EMBL/GenBank/DDBJ databases">
        <authorList>
            <consortium name="DOE Joint Genome Institute"/>
            <person name="Kuo A."/>
            <person name="Tarkka M."/>
            <person name="Buscot F."/>
            <person name="Kohler A."/>
            <person name="Nagy L.G."/>
            <person name="Floudas D."/>
            <person name="Copeland A."/>
            <person name="Barry K.W."/>
            <person name="Cichocki N."/>
            <person name="Veneault-Fourrey C."/>
            <person name="LaButti K."/>
            <person name="Lindquist E.A."/>
            <person name="Lipzen A."/>
            <person name="Lundell T."/>
            <person name="Morin E."/>
            <person name="Murat C."/>
            <person name="Sun H."/>
            <person name="Tunlid A."/>
            <person name="Henrissat B."/>
            <person name="Grigoriev I.V."/>
            <person name="Hibbett D.S."/>
            <person name="Martin F."/>
            <person name="Nordberg H.P."/>
            <person name="Cantor M.N."/>
            <person name="Hua S.X."/>
        </authorList>
    </citation>
    <scope>NUCLEOTIDE SEQUENCE [LARGE SCALE GENOMIC DNA]</scope>
    <source>
        <strain evidence="2 3">F 1598</strain>
    </source>
</reference>
<dbReference type="HOGENOM" id="CLU_123462_0_0_1"/>
<evidence type="ECO:0000313" key="2">
    <source>
        <dbReference type="EMBL" id="KIM79542.1"/>
    </source>
</evidence>
<dbReference type="AlphaFoldDB" id="A0A0C3BQE1"/>
<protein>
    <submittedName>
        <fullName evidence="2">Uncharacterized protein</fullName>
    </submittedName>
</protein>
<dbReference type="EMBL" id="KN833009">
    <property type="protein sequence ID" value="KIM79542.1"/>
    <property type="molecule type" value="Genomic_DNA"/>
</dbReference>
<keyword evidence="3" id="KW-1185">Reference proteome</keyword>